<accession>A0A4R5LV15</accession>
<keyword evidence="7" id="KW-0812">Transmembrane</keyword>
<keyword evidence="12" id="KW-1185">Reference proteome</keyword>
<dbReference type="RefSeq" id="WP_133209200.1">
    <property type="nucleotide sequence ID" value="NZ_SMSE01000001.1"/>
</dbReference>
<dbReference type="GO" id="GO:0015627">
    <property type="term" value="C:type II protein secretion system complex"/>
    <property type="evidence" value="ECO:0007669"/>
    <property type="project" value="InterPro"/>
</dbReference>
<dbReference type="Proteomes" id="UP000295554">
    <property type="component" value="Unassembled WGS sequence"/>
</dbReference>
<keyword evidence="9" id="KW-0472">Membrane</keyword>
<reference evidence="11 12" key="1">
    <citation type="submission" date="2019-03" db="EMBL/GenBank/DDBJ databases">
        <title>Seongchinamella monodicae gen. nov., sp. nov., a novel member of the Gammaproteobacteria isolated from a tidal mudflat of beach.</title>
        <authorList>
            <person name="Yang H.G."/>
            <person name="Kang J.W."/>
            <person name="Lee S.D."/>
        </authorList>
    </citation>
    <scope>NUCLEOTIDE SEQUENCE [LARGE SCALE GENOMIC DNA]</scope>
    <source>
        <strain evidence="11 12">GH4-78</strain>
    </source>
</reference>
<protein>
    <recommendedName>
        <fullName evidence="3">Type II secretion system protein N</fullName>
    </recommendedName>
    <alternativeName>
        <fullName evidence="10">General secretion pathway protein N</fullName>
    </alternativeName>
</protein>
<name>A0A4R5LV15_9GAMM</name>
<evidence type="ECO:0000256" key="10">
    <source>
        <dbReference type="ARBA" id="ARBA00030772"/>
    </source>
</evidence>
<dbReference type="OrthoDB" id="6118198at2"/>
<evidence type="ECO:0000256" key="9">
    <source>
        <dbReference type="ARBA" id="ARBA00023136"/>
    </source>
</evidence>
<evidence type="ECO:0000256" key="1">
    <source>
        <dbReference type="ARBA" id="ARBA00004533"/>
    </source>
</evidence>
<organism evidence="11 12">
    <name type="scientific">Seongchinamella unica</name>
    <dbReference type="NCBI Taxonomy" id="2547392"/>
    <lineage>
        <taxon>Bacteria</taxon>
        <taxon>Pseudomonadati</taxon>
        <taxon>Pseudomonadota</taxon>
        <taxon>Gammaproteobacteria</taxon>
        <taxon>Cellvibrionales</taxon>
        <taxon>Halieaceae</taxon>
        <taxon>Seongchinamella</taxon>
    </lineage>
</organism>
<comment type="subcellular location">
    <subcellularLocation>
        <location evidence="1">Cell inner membrane</location>
    </subcellularLocation>
</comment>
<dbReference type="GO" id="GO:0005886">
    <property type="term" value="C:plasma membrane"/>
    <property type="evidence" value="ECO:0007669"/>
    <property type="project" value="UniProtKB-SubCell"/>
</dbReference>
<dbReference type="Pfam" id="PF01203">
    <property type="entry name" value="T2SSN"/>
    <property type="match status" value="1"/>
</dbReference>
<keyword evidence="5" id="KW-1003">Cell membrane</keyword>
<evidence type="ECO:0000313" key="11">
    <source>
        <dbReference type="EMBL" id="TDG15038.1"/>
    </source>
</evidence>
<dbReference type="EMBL" id="SMSE01000001">
    <property type="protein sequence ID" value="TDG15038.1"/>
    <property type="molecule type" value="Genomic_DNA"/>
</dbReference>
<keyword evidence="8" id="KW-0653">Protein transport</keyword>
<dbReference type="InterPro" id="IPR022792">
    <property type="entry name" value="T2SS_protein-GspN"/>
</dbReference>
<evidence type="ECO:0000313" key="12">
    <source>
        <dbReference type="Proteomes" id="UP000295554"/>
    </source>
</evidence>
<keyword evidence="4" id="KW-0813">Transport</keyword>
<evidence type="ECO:0000256" key="2">
    <source>
        <dbReference type="ARBA" id="ARBA00007208"/>
    </source>
</evidence>
<comment type="similarity">
    <text evidence="2">Belongs to the GSP N family.</text>
</comment>
<evidence type="ECO:0000256" key="4">
    <source>
        <dbReference type="ARBA" id="ARBA00022448"/>
    </source>
</evidence>
<evidence type="ECO:0000256" key="7">
    <source>
        <dbReference type="ARBA" id="ARBA00022692"/>
    </source>
</evidence>
<gene>
    <name evidence="11" type="ORF">E2F43_02000</name>
</gene>
<dbReference type="AlphaFoldDB" id="A0A4R5LV15"/>
<evidence type="ECO:0000256" key="8">
    <source>
        <dbReference type="ARBA" id="ARBA00022927"/>
    </source>
</evidence>
<dbReference type="GO" id="GO:0015628">
    <property type="term" value="P:protein secretion by the type II secretion system"/>
    <property type="evidence" value="ECO:0007669"/>
    <property type="project" value="InterPro"/>
</dbReference>
<evidence type="ECO:0000256" key="5">
    <source>
        <dbReference type="ARBA" id="ARBA00022475"/>
    </source>
</evidence>
<proteinExistence type="inferred from homology"/>
<evidence type="ECO:0000256" key="6">
    <source>
        <dbReference type="ARBA" id="ARBA00022519"/>
    </source>
</evidence>
<keyword evidence="6" id="KW-0997">Cell inner membrane</keyword>
<evidence type="ECO:0000256" key="3">
    <source>
        <dbReference type="ARBA" id="ARBA00021563"/>
    </source>
</evidence>
<sequence length="248" mass="26667">MTISRGLTGLLSGLVLTFLIVATAPARILPGLLPEHIMLQGVTGTLWHGRASGTLVAIEGGWLQLGASEWKLGVVSLLLFTPALELESQWGRQTFRARVTLRSEQDIDLENVDLLVDAGLLRQYIPVALVGDITAQFDQLKIRQGGLQSAEGRVVWQGAGWVSPQGPRPLGSYAVDIKSSAEDIVSGEVITLAGDLQVAGGLQLQQNVYDIDMTLQGKALEEPQLRQALQLVAVPVGEGFRMKLEGEL</sequence>
<comment type="caution">
    <text evidence="11">The sequence shown here is derived from an EMBL/GenBank/DDBJ whole genome shotgun (WGS) entry which is preliminary data.</text>
</comment>